<accession>A0A6J4SMR8</accession>
<evidence type="ECO:0000256" key="1">
    <source>
        <dbReference type="SAM" id="MobiDB-lite"/>
    </source>
</evidence>
<name>A0A6J4SMR8_9ACTN</name>
<organism evidence="2">
    <name type="scientific">uncultured Solirubrobacteraceae bacterium</name>
    <dbReference type="NCBI Taxonomy" id="1162706"/>
    <lineage>
        <taxon>Bacteria</taxon>
        <taxon>Bacillati</taxon>
        <taxon>Actinomycetota</taxon>
        <taxon>Thermoleophilia</taxon>
        <taxon>Solirubrobacterales</taxon>
        <taxon>Solirubrobacteraceae</taxon>
        <taxon>environmental samples</taxon>
    </lineage>
</organism>
<feature type="compositionally biased region" description="Basic residues" evidence="1">
    <location>
        <begin position="316"/>
        <end position="348"/>
    </location>
</feature>
<dbReference type="AlphaFoldDB" id="A0A6J4SMR8"/>
<feature type="compositionally biased region" description="Basic residues" evidence="1">
    <location>
        <begin position="108"/>
        <end position="122"/>
    </location>
</feature>
<evidence type="ECO:0000313" key="2">
    <source>
        <dbReference type="EMBL" id="CAA9500958.1"/>
    </source>
</evidence>
<protein>
    <submittedName>
        <fullName evidence="2">Uncharacterized protein</fullName>
    </submittedName>
</protein>
<feature type="non-terminal residue" evidence="2">
    <location>
        <position position="348"/>
    </location>
</feature>
<feature type="compositionally biased region" description="Basic residues" evidence="1">
    <location>
        <begin position="146"/>
        <end position="164"/>
    </location>
</feature>
<gene>
    <name evidence="2" type="ORF">AVDCRST_MAG85-1751</name>
</gene>
<feature type="region of interest" description="Disordered" evidence="1">
    <location>
        <begin position="1"/>
        <end position="234"/>
    </location>
</feature>
<proteinExistence type="predicted"/>
<feature type="region of interest" description="Disordered" evidence="1">
    <location>
        <begin position="300"/>
        <end position="348"/>
    </location>
</feature>
<feature type="compositionally biased region" description="Basic residues" evidence="1">
    <location>
        <begin position="87"/>
        <end position="100"/>
    </location>
</feature>
<feature type="compositionally biased region" description="Basic and acidic residues" evidence="1">
    <location>
        <begin position="1"/>
        <end position="10"/>
    </location>
</feature>
<dbReference type="EMBL" id="CADCVT010000191">
    <property type="protein sequence ID" value="CAA9500958.1"/>
    <property type="molecule type" value="Genomic_DNA"/>
</dbReference>
<sequence>ARDRGGRDVQPEGAASRVPRRARAADATGRPHPRRRQRVDRRDPGRGRDVRRRGRPPAPHEERGRLGGLPLRGRGGAARRLGLAVAHGRRLRTGRRRARASARDAVRRRPGRGRARPRRPSPRRPPAADAPRPDHSAADPSADPGRRRRRVRASRGRARLRVVRRPALPHERGPRHGAAAARGVHPLRGPRIQRATAAARRDAPRAGQPRGAQGGRPGHRVGPAHAVEGLHARRRVQDTVEGRLRGAQRDLRRTPARVRQCGGGMQLRPAPARACRRVRRAAPAHDVPLRPVRLRRMARPVPQRAAGSLGRGGGWSRRRARHQPRGASLRRGRHHSPRCTRARHSAGL</sequence>
<feature type="non-terminal residue" evidence="2">
    <location>
        <position position="1"/>
    </location>
</feature>
<feature type="compositionally biased region" description="Low complexity" evidence="1">
    <location>
        <begin position="68"/>
        <end position="86"/>
    </location>
</feature>
<reference evidence="2" key="1">
    <citation type="submission" date="2020-02" db="EMBL/GenBank/DDBJ databases">
        <authorList>
            <person name="Meier V. D."/>
        </authorList>
    </citation>
    <scope>NUCLEOTIDE SEQUENCE</scope>
    <source>
        <strain evidence="2">AVDCRST_MAG85</strain>
    </source>
</reference>